<dbReference type="SUPFAM" id="SSF50249">
    <property type="entry name" value="Nucleic acid-binding proteins"/>
    <property type="match status" value="3"/>
</dbReference>
<dbReference type="Proteomes" id="UP000030355">
    <property type="component" value="Unassembled WGS sequence"/>
</dbReference>
<comment type="caution">
    <text evidence="5">The sequence shown here is derived from an EMBL/GenBank/DDBJ whole genome shotgun (WGS) entry which is preliminary data.</text>
</comment>
<dbReference type="CDD" id="cd04471">
    <property type="entry name" value="S1_RNase_R"/>
    <property type="match status" value="1"/>
</dbReference>
<evidence type="ECO:0000313" key="5">
    <source>
        <dbReference type="EMBL" id="KGF97665.1"/>
    </source>
</evidence>
<keyword evidence="2" id="KW-0378">Hydrolase</keyword>
<dbReference type="EMBL" id="JNAL01000005">
    <property type="protein sequence ID" value="KGF97665.1"/>
    <property type="molecule type" value="Genomic_DNA"/>
</dbReference>
<gene>
    <name evidence="5" type="ORF">EU95_0132</name>
</gene>
<dbReference type="SMART" id="SM00316">
    <property type="entry name" value="S1"/>
    <property type="match status" value="1"/>
</dbReference>
<dbReference type="OrthoDB" id="9764149at2"/>
<dbReference type="RefSeq" id="WP_032521382.1">
    <property type="nucleotide sequence ID" value="NZ_CP138977.1"/>
</dbReference>
<evidence type="ECO:0000256" key="1">
    <source>
        <dbReference type="ARBA" id="ARBA00022722"/>
    </source>
</evidence>
<dbReference type="InterPro" id="IPR001900">
    <property type="entry name" value="RNase_II/R"/>
</dbReference>
<dbReference type="InterPro" id="IPR003029">
    <property type="entry name" value="S1_domain"/>
</dbReference>
<evidence type="ECO:0000256" key="3">
    <source>
        <dbReference type="ARBA" id="ARBA00022839"/>
    </source>
</evidence>
<protein>
    <submittedName>
        <fullName evidence="5">3'-to-5' exoribonuclease RNase R</fullName>
    </submittedName>
</protein>
<sequence length="740" mass="86196">MFSASSIINNLDQSEGLEFKKLCRTLKITKKSEKDKLAIALTALEKLEIINKNEDNEYTCKQHSKHIVAKIRCSSKGYCFAVRGKNKEDIYIKENLLNYAWNGDKVLVRIIKEGYRRRSPEGIVDCILERTNQILLSKVEIINNDIYAIPIDDRILSKIKLPKEDKQYIYKPENKNIVKVEIDRFPICQEEGLGHVIQELQLNSNEELDTDFVLSKSNIVKLKNAKLIESKKIEKQKRIDLSEKNSYLFKSWNSDNSPMLPMIQIEQEKDRSTKLWIHTNNLAERVELNTKKSLEIFFNSFESLPSLNCWHNYLSENIRNDSEFKLGEKNEAISICFHINSDNEITEWSFHLTLVRCTLVVGSDHTDALLSRKSKTRITSRLLKPIKEYIEDLDKILEIASSFRQRQLLTGKVEIPGPLNKIDSLDEFFIHNPAEYSKEYFAPLIKEDCQTYLSPILYEANLIWYKHSNKYGLKSAGYLLKGIDYINANEIIKYSEFVDNDIQLNEDGNLSFSQVIKLCSDDNKKRILHKLLINEFKENQVSLFSENTNNDESENIFISPWTIPAYDFTNLINQYCIFNMIINGKKSKKNNINEIDLAKSNSLKLVDWHIFNSSISKNIDTLFNKFVIDKINEYKYKVNQYKSNIISIKKVRKAEKLLGNIYNGIILSVQSYGFFVEISELDVEGLVHVSTLNNDWYEYRSRQNQLIGRKSKKSYKVGDEIEVKIIKVDILKYQIDLELI</sequence>
<dbReference type="InterPro" id="IPR012340">
    <property type="entry name" value="NA-bd_OB-fold"/>
</dbReference>
<dbReference type="AlphaFoldDB" id="A0A0A2A7W2"/>
<accession>A0A0A2A7W2</accession>
<keyword evidence="3" id="KW-0269">Exonuclease</keyword>
<organism evidence="5 6">
    <name type="scientific">Prochlorococcus marinus str. MIT 9201</name>
    <dbReference type="NCBI Taxonomy" id="93057"/>
    <lineage>
        <taxon>Bacteria</taxon>
        <taxon>Bacillati</taxon>
        <taxon>Cyanobacteriota</taxon>
        <taxon>Cyanophyceae</taxon>
        <taxon>Synechococcales</taxon>
        <taxon>Prochlorococcaceae</taxon>
        <taxon>Prochlorococcus</taxon>
    </lineage>
</organism>
<dbReference type="Gene3D" id="2.40.50.140">
    <property type="entry name" value="Nucleic acid-binding proteins"/>
    <property type="match status" value="2"/>
</dbReference>
<dbReference type="STRING" id="93057.EU95_0132"/>
<dbReference type="PROSITE" id="PS50126">
    <property type="entry name" value="S1"/>
    <property type="match status" value="1"/>
</dbReference>
<dbReference type="GO" id="GO:0004540">
    <property type="term" value="F:RNA nuclease activity"/>
    <property type="evidence" value="ECO:0007669"/>
    <property type="project" value="InterPro"/>
</dbReference>
<dbReference type="Pfam" id="PF00773">
    <property type="entry name" value="RNB"/>
    <property type="match status" value="1"/>
</dbReference>
<reference evidence="6" key="1">
    <citation type="journal article" date="2014" name="Sci. Data">
        <title>Genomes of diverse isolates of the marine cyanobacterium Prochlorococcus.</title>
        <authorList>
            <person name="Biller S."/>
            <person name="Berube P."/>
            <person name="Thompson J."/>
            <person name="Kelly L."/>
            <person name="Roggensack S."/>
            <person name="Awad L."/>
            <person name="Roache-Johnson K."/>
            <person name="Ding H."/>
            <person name="Giovannoni S.J."/>
            <person name="Moore L.R."/>
            <person name="Chisholm S.W."/>
        </authorList>
    </citation>
    <scope>NUCLEOTIDE SEQUENCE [LARGE SCALE GENOMIC DNA]</scope>
    <source>
        <strain evidence="6">MIT 9201</strain>
    </source>
</reference>
<dbReference type="GO" id="GO:0004527">
    <property type="term" value="F:exonuclease activity"/>
    <property type="evidence" value="ECO:0007669"/>
    <property type="project" value="UniProtKB-KW"/>
</dbReference>
<dbReference type="SMART" id="SM00955">
    <property type="entry name" value="RNB"/>
    <property type="match status" value="1"/>
</dbReference>
<dbReference type="Pfam" id="PF08206">
    <property type="entry name" value="OB_RNB"/>
    <property type="match status" value="1"/>
</dbReference>
<feature type="domain" description="S1 motif" evidence="4">
    <location>
        <begin position="659"/>
        <end position="740"/>
    </location>
</feature>
<dbReference type="Pfam" id="PF00575">
    <property type="entry name" value="S1"/>
    <property type="match status" value="1"/>
</dbReference>
<name>A0A0A2A7W2_PROMR</name>
<evidence type="ECO:0000259" key="4">
    <source>
        <dbReference type="PROSITE" id="PS50126"/>
    </source>
</evidence>
<dbReference type="eggNOG" id="COG0557">
    <property type="taxonomic scope" value="Bacteria"/>
</dbReference>
<proteinExistence type="predicted"/>
<evidence type="ECO:0000256" key="2">
    <source>
        <dbReference type="ARBA" id="ARBA00022801"/>
    </source>
</evidence>
<dbReference type="InterPro" id="IPR013223">
    <property type="entry name" value="RNase_B_OB_dom"/>
</dbReference>
<dbReference type="GO" id="GO:0003723">
    <property type="term" value="F:RNA binding"/>
    <property type="evidence" value="ECO:0007669"/>
    <property type="project" value="InterPro"/>
</dbReference>
<evidence type="ECO:0000313" key="6">
    <source>
        <dbReference type="Proteomes" id="UP000030355"/>
    </source>
</evidence>
<keyword evidence="1" id="KW-0540">Nuclease</keyword>